<dbReference type="SUPFAM" id="SSF53335">
    <property type="entry name" value="S-adenosyl-L-methionine-dependent methyltransferases"/>
    <property type="match status" value="1"/>
</dbReference>
<feature type="region of interest" description="Disordered" evidence="3">
    <location>
        <begin position="1"/>
        <end position="25"/>
    </location>
</feature>
<gene>
    <name evidence="4" type="ORF">GCM10011332_03690</name>
</gene>
<keyword evidence="2" id="KW-0808">Transferase</keyword>
<reference evidence="4" key="1">
    <citation type="journal article" date="2014" name="Int. J. Syst. Evol. Microbiol.">
        <title>Complete genome sequence of Corynebacterium casei LMG S-19264T (=DSM 44701T), isolated from a smear-ripened cheese.</title>
        <authorList>
            <consortium name="US DOE Joint Genome Institute (JGI-PGF)"/>
            <person name="Walter F."/>
            <person name="Albersmeier A."/>
            <person name="Kalinowski J."/>
            <person name="Ruckert C."/>
        </authorList>
    </citation>
    <scope>NUCLEOTIDE SEQUENCE</scope>
    <source>
        <strain evidence="4">CGMCC 1.15254</strain>
    </source>
</reference>
<reference evidence="4" key="2">
    <citation type="submission" date="2020-09" db="EMBL/GenBank/DDBJ databases">
        <authorList>
            <person name="Sun Q."/>
            <person name="Zhou Y."/>
        </authorList>
    </citation>
    <scope>NUCLEOTIDE SEQUENCE</scope>
    <source>
        <strain evidence="4">CGMCC 1.15254</strain>
    </source>
</reference>
<accession>A0A917F6Z0</accession>
<evidence type="ECO:0000256" key="3">
    <source>
        <dbReference type="SAM" id="MobiDB-lite"/>
    </source>
</evidence>
<evidence type="ECO:0000256" key="1">
    <source>
        <dbReference type="ARBA" id="ARBA00022603"/>
    </source>
</evidence>
<protein>
    <submittedName>
        <fullName evidence="4">Methyltransferase</fullName>
    </submittedName>
</protein>
<evidence type="ECO:0000313" key="5">
    <source>
        <dbReference type="Proteomes" id="UP000632498"/>
    </source>
</evidence>
<dbReference type="GO" id="GO:0008168">
    <property type="term" value="F:methyltransferase activity"/>
    <property type="evidence" value="ECO:0007669"/>
    <property type="project" value="UniProtKB-KW"/>
</dbReference>
<organism evidence="4 5">
    <name type="scientific">Terasakiella brassicae</name>
    <dbReference type="NCBI Taxonomy" id="1634917"/>
    <lineage>
        <taxon>Bacteria</taxon>
        <taxon>Pseudomonadati</taxon>
        <taxon>Pseudomonadota</taxon>
        <taxon>Alphaproteobacteria</taxon>
        <taxon>Rhodospirillales</taxon>
        <taxon>Terasakiellaceae</taxon>
        <taxon>Terasakiella</taxon>
    </lineage>
</organism>
<dbReference type="Proteomes" id="UP000632498">
    <property type="component" value="Unassembled WGS sequence"/>
</dbReference>
<dbReference type="GO" id="GO:0031167">
    <property type="term" value="P:rRNA methylation"/>
    <property type="evidence" value="ECO:0007669"/>
    <property type="project" value="InterPro"/>
</dbReference>
<evidence type="ECO:0000313" key="4">
    <source>
        <dbReference type="EMBL" id="GGF53616.1"/>
    </source>
</evidence>
<dbReference type="InterPro" id="IPR004398">
    <property type="entry name" value="RNA_MeTrfase_RsmD"/>
</dbReference>
<proteinExistence type="predicted"/>
<keyword evidence="5" id="KW-1185">Reference proteome</keyword>
<keyword evidence="1 4" id="KW-0489">Methyltransferase</keyword>
<dbReference type="NCBIfam" id="TIGR00095">
    <property type="entry name" value="16S rRNA (guanine(966)-N(2))-methyltransferase RsmD"/>
    <property type="match status" value="1"/>
</dbReference>
<sequence>MRIVGGKFKGRKLSAPEGLDTRPTSDRARESIFNILEHQTWGRRALRGGRVLDVFCGTGALGLEAFSRGAAHVTFMDHAEAAMKCLRTNAKDMGSRHEINAMRVDATSPQAAPEPCTLVFMDAPYKSGLNETALNALVVKGWITTGTLCVVETSKKENWQPPAGFDQNDVRKYGAAQVFFLTYTAP</sequence>
<dbReference type="RefSeq" id="WP_188660657.1">
    <property type="nucleotide sequence ID" value="NZ_BMHV01000002.1"/>
</dbReference>
<dbReference type="CDD" id="cd02440">
    <property type="entry name" value="AdoMet_MTases"/>
    <property type="match status" value="1"/>
</dbReference>
<dbReference type="Gene3D" id="3.40.50.150">
    <property type="entry name" value="Vaccinia Virus protein VP39"/>
    <property type="match status" value="1"/>
</dbReference>
<dbReference type="AlphaFoldDB" id="A0A917F6Z0"/>
<evidence type="ECO:0000256" key="2">
    <source>
        <dbReference type="ARBA" id="ARBA00022679"/>
    </source>
</evidence>
<name>A0A917F6Z0_9PROT</name>
<dbReference type="PANTHER" id="PTHR43542">
    <property type="entry name" value="METHYLTRANSFERASE"/>
    <property type="match status" value="1"/>
</dbReference>
<dbReference type="PIRSF" id="PIRSF004553">
    <property type="entry name" value="CHP00095"/>
    <property type="match status" value="1"/>
</dbReference>
<comment type="caution">
    <text evidence="4">The sequence shown here is derived from an EMBL/GenBank/DDBJ whole genome shotgun (WGS) entry which is preliminary data.</text>
</comment>
<dbReference type="Pfam" id="PF03602">
    <property type="entry name" value="Cons_hypoth95"/>
    <property type="match status" value="1"/>
</dbReference>
<dbReference type="EMBL" id="BMHV01000002">
    <property type="protein sequence ID" value="GGF53616.1"/>
    <property type="molecule type" value="Genomic_DNA"/>
</dbReference>
<dbReference type="PANTHER" id="PTHR43542:SF1">
    <property type="entry name" value="METHYLTRANSFERASE"/>
    <property type="match status" value="1"/>
</dbReference>
<dbReference type="InterPro" id="IPR029063">
    <property type="entry name" value="SAM-dependent_MTases_sf"/>
</dbReference>